<reference evidence="1 2" key="1">
    <citation type="submission" date="2018-01" db="EMBL/GenBank/DDBJ databases">
        <title>Complete genome sequence of Flavivirga eckloniae ECD14 isolated from seaweed Ecklonia cava.</title>
        <authorList>
            <person name="Lee J.H."/>
            <person name="Baik K.S."/>
            <person name="Seong C.N."/>
        </authorList>
    </citation>
    <scope>NUCLEOTIDE SEQUENCE [LARGE SCALE GENOMIC DNA]</scope>
    <source>
        <strain evidence="1 2">ECD14</strain>
    </source>
</reference>
<keyword evidence="2" id="KW-1185">Reference proteome</keyword>
<dbReference type="EMBL" id="CP025791">
    <property type="protein sequence ID" value="AUP80962.1"/>
    <property type="molecule type" value="Genomic_DNA"/>
</dbReference>
<gene>
    <name evidence="1" type="ORF">C1H87_20505</name>
</gene>
<evidence type="ECO:0000313" key="2">
    <source>
        <dbReference type="Proteomes" id="UP000235826"/>
    </source>
</evidence>
<dbReference type="OrthoDB" id="1450030at2"/>
<dbReference type="AlphaFoldDB" id="A0A2K9PV63"/>
<dbReference type="KEGG" id="fek:C1H87_20505"/>
<protein>
    <submittedName>
        <fullName evidence="1">Uncharacterized protein</fullName>
    </submittedName>
</protein>
<dbReference type="Proteomes" id="UP000235826">
    <property type="component" value="Chromosome"/>
</dbReference>
<sequence>MNNLNNKGKKPGTKRVFSKNNMVFIRKEVTNSSGSNDDEWYPVNFQWIPVISLRENLRLTNENIRE</sequence>
<accession>A0A2K9PV63</accession>
<name>A0A2K9PV63_9FLAO</name>
<proteinExistence type="predicted"/>
<organism evidence="1 2">
    <name type="scientific">Flavivirga eckloniae</name>
    <dbReference type="NCBI Taxonomy" id="1803846"/>
    <lineage>
        <taxon>Bacteria</taxon>
        <taxon>Pseudomonadati</taxon>
        <taxon>Bacteroidota</taxon>
        <taxon>Flavobacteriia</taxon>
        <taxon>Flavobacteriales</taxon>
        <taxon>Flavobacteriaceae</taxon>
        <taxon>Flavivirga</taxon>
    </lineage>
</organism>
<dbReference type="RefSeq" id="WP_102757605.1">
    <property type="nucleotide sequence ID" value="NZ_CP025791.1"/>
</dbReference>
<evidence type="ECO:0000313" key="1">
    <source>
        <dbReference type="EMBL" id="AUP80962.1"/>
    </source>
</evidence>